<sequence length="201" mass="21081">MGLLDRLPGEGVRGVRVAVATGVVAALVSGLLAWLTWGLPWDGDPDPAPAAGTSVDDGLVRVVSRGGGFALAVPERLTGAKVGKGIRVARADRSMVITVAPGPRRGLRTAHDAAVSDVEAGYPAVRVERGAEATMGGRDALRSVGSLRRADGQQLVFSVTTTARGRRTWSAVMFADRDVTAKQLRRSYQPVLDGFSVVDRP</sequence>
<dbReference type="RefSeq" id="WP_192139823.1">
    <property type="nucleotide sequence ID" value="NZ_JACYXZ010000001.1"/>
</dbReference>
<dbReference type="AlphaFoldDB" id="A0A927K1S9"/>
<protein>
    <submittedName>
        <fullName evidence="1">Uncharacterized protein</fullName>
    </submittedName>
</protein>
<gene>
    <name evidence="1" type="ORF">IE331_01545</name>
</gene>
<evidence type="ECO:0000313" key="1">
    <source>
        <dbReference type="EMBL" id="MBD8868294.1"/>
    </source>
</evidence>
<dbReference type="EMBL" id="JACYXZ010000001">
    <property type="protein sequence ID" value="MBD8868294.1"/>
    <property type="molecule type" value="Genomic_DNA"/>
</dbReference>
<reference evidence="1" key="1">
    <citation type="submission" date="2020-09" db="EMBL/GenBank/DDBJ databases">
        <title>Nocardioides sp. strain MJB4 16S ribosomal RNA gene Genome sequencing and assembly.</title>
        <authorList>
            <person name="Kim I."/>
        </authorList>
    </citation>
    <scope>NUCLEOTIDE SEQUENCE</scope>
    <source>
        <strain evidence="1">MJB4</strain>
    </source>
</reference>
<evidence type="ECO:0000313" key="2">
    <source>
        <dbReference type="Proteomes" id="UP000616839"/>
    </source>
</evidence>
<keyword evidence="2" id="KW-1185">Reference proteome</keyword>
<organism evidence="1 2">
    <name type="scientific">Nocardioides donggukensis</name>
    <dbReference type="NCBI Taxonomy" id="2774019"/>
    <lineage>
        <taxon>Bacteria</taxon>
        <taxon>Bacillati</taxon>
        <taxon>Actinomycetota</taxon>
        <taxon>Actinomycetes</taxon>
        <taxon>Propionibacteriales</taxon>
        <taxon>Nocardioidaceae</taxon>
        <taxon>Nocardioides</taxon>
    </lineage>
</organism>
<comment type="caution">
    <text evidence="1">The sequence shown here is derived from an EMBL/GenBank/DDBJ whole genome shotgun (WGS) entry which is preliminary data.</text>
</comment>
<proteinExistence type="predicted"/>
<name>A0A927K1S9_9ACTN</name>
<accession>A0A927K1S9</accession>
<dbReference type="Proteomes" id="UP000616839">
    <property type="component" value="Unassembled WGS sequence"/>
</dbReference>